<dbReference type="EMBL" id="KN716429">
    <property type="protein sequence ID" value="KJH45067.1"/>
    <property type="molecule type" value="Genomic_DNA"/>
</dbReference>
<reference evidence="1 2" key="1">
    <citation type="submission" date="2013-11" db="EMBL/GenBank/DDBJ databases">
        <title>Draft genome of the bovine lungworm Dictyocaulus viviparus.</title>
        <authorList>
            <person name="Mitreva M."/>
        </authorList>
    </citation>
    <scope>NUCLEOTIDE SEQUENCE [LARGE SCALE GENOMIC DNA]</scope>
    <source>
        <strain evidence="1 2">HannoverDv2000</strain>
    </source>
</reference>
<organism evidence="1 2">
    <name type="scientific">Dictyocaulus viviparus</name>
    <name type="common">Bovine lungworm</name>
    <dbReference type="NCBI Taxonomy" id="29172"/>
    <lineage>
        <taxon>Eukaryota</taxon>
        <taxon>Metazoa</taxon>
        <taxon>Ecdysozoa</taxon>
        <taxon>Nematoda</taxon>
        <taxon>Chromadorea</taxon>
        <taxon>Rhabditida</taxon>
        <taxon>Rhabditina</taxon>
        <taxon>Rhabditomorpha</taxon>
        <taxon>Strongyloidea</taxon>
        <taxon>Metastrongylidae</taxon>
        <taxon>Dictyocaulus</taxon>
    </lineage>
</organism>
<evidence type="ECO:0000313" key="2">
    <source>
        <dbReference type="Proteomes" id="UP000053766"/>
    </source>
</evidence>
<keyword evidence="2" id="KW-1185">Reference proteome</keyword>
<reference evidence="2" key="2">
    <citation type="journal article" date="2016" name="Sci. Rep.">
        <title>Dictyocaulus viviparus genome, variome and transcriptome elucidate lungworm biology and support future intervention.</title>
        <authorList>
            <person name="McNulty S.N."/>
            <person name="Strube C."/>
            <person name="Rosa B.A."/>
            <person name="Martin J.C."/>
            <person name="Tyagi R."/>
            <person name="Choi Y.J."/>
            <person name="Wang Q."/>
            <person name="Hallsworth Pepin K."/>
            <person name="Zhang X."/>
            <person name="Ozersky P."/>
            <person name="Wilson R.K."/>
            <person name="Sternberg P.W."/>
            <person name="Gasser R.B."/>
            <person name="Mitreva M."/>
        </authorList>
    </citation>
    <scope>NUCLEOTIDE SEQUENCE [LARGE SCALE GENOMIC DNA]</scope>
    <source>
        <strain evidence="2">HannoverDv2000</strain>
    </source>
</reference>
<proteinExistence type="predicted"/>
<evidence type="ECO:0000313" key="1">
    <source>
        <dbReference type="EMBL" id="KJH45067.1"/>
    </source>
</evidence>
<protein>
    <submittedName>
        <fullName evidence="1">Uncharacterized protein</fullName>
    </submittedName>
</protein>
<dbReference type="Proteomes" id="UP000053766">
    <property type="component" value="Unassembled WGS sequence"/>
</dbReference>
<gene>
    <name evidence="1" type="ORF">DICVIV_08884</name>
</gene>
<dbReference type="AlphaFoldDB" id="A0A0D8XMT8"/>
<accession>A0A0D8XMT8</accession>
<name>A0A0D8XMT8_DICVI</name>
<sequence length="83" mass="9348">MGMSVSKMMNLIHKVLVKRGNLTAVSVFESNRRRVACQFPKIDVAFCSFGMASTKSRAAEMNSTSCLIYGIKYAKKIRLRQKI</sequence>